<reference evidence="1" key="2">
    <citation type="submission" date="2014-05" db="EMBL/GenBank/DDBJ databases">
        <title>The genome and life-stage specific transcriptomes of Globodera pallida elucidate key aspects of plant parasitism by a cyst nematode.</title>
        <authorList>
            <person name="Cotton J.A."/>
            <person name="Lilley C.J."/>
            <person name="Jones L.M."/>
            <person name="Kikuchi T."/>
            <person name="Reid A.J."/>
            <person name="Thorpe P."/>
            <person name="Tsai I.J."/>
            <person name="Beasley H."/>
            <person name="Blok V."/>
            <person name="Cock P.J.A."/>
            <person name="Van den Akker S.E."/>
            <person name="Holroyd N."/>
            <person name="Hunt M."/>
            <person name="Mantelin S."/>
            <person name="Naghra H."/>
            <person name="Pain A."/>
            <person name="Palomares-Rius J.E."/>
            <person name="Zarowiecki M."/>
            <person name="Berriman M."/>
            <person name="Jones J.T."/>
            <person name="Urwin P.E."/>
        </authorList>
    </citation>
    <scope>NUCLEOTIDE SEQUENCE [LARGE SCALE GENOMIC DNA]</scope>
    <source>
        <strain evidence="1">Lindley</strain>
    </source>
</reference>
<organism evidence="1 2">
    <name type="scientific">Globodera pallida</name>
    <name type="common">Potato cyst nematode worm</name>
    <name type="synonym">Heterodera pallida</name>
    <dbReference type="NCBI Taxonomy" id="36090"/>
    <lineage>
        <taxon>Eukaryota</taxon>
        <taxon>Metazoa</taxon>
        <taxon>Ecdysozoa</taxon>
        <taxon>Nematoda</taxon>
        <taxon>Chromadorea</taxon>
        <taxon>Rhabditida</taxon>
        <taxon>Tylenchina</taxon>
        <taxon>Tylenchomorpha</taxon>
        <taxon>Tylenchoidea</taxon>
        <taxon>Heteroderidae</taxon>
        <taxon>Heteroderinae</taxon>
        <taxon>Globodera</taxon>
    </lineage>
</organism>
<dbReference type="Proteomes" id="UP000050741">
    <property type="component" value="Unassembled WGS sequence"/>
</dbReference>
<keyword evidence="1" id="KW-1185">Reference proteome</keyword>
<sequence>MQVVTLLNDLYLAFDSVMDNLKVYKNADHRRRVHGHVWTARVHHGPSPLTNCAGTELEQFLNHRKEHGQLLQQRLVTIIKRVAVDNLNSASVGNSGTKMDKMSKALGGRTVDKALL</sequence>
<dbReference type="AlphaFoldDB" id="A0A183BP90"/>
<reference evidence="2" key="3">
    <citation type="submission" date="2016-06" db="UniProtKB">
        <authorList>
            <consortium name="WormBaseParasite"/>
        </authorList>
    </citation>
    <scope>IDENTIFICATION</scope>
</reference>
<accession>A0A183BP90</accession>
<evidence type="ECO:0000313" key="2">
    <source>
        <dbReference type="WBParaSite" id="GPLIN_000242600"/>
    </source>
</evidence>
<reference evidence="1" key="1">
    <citation type="submission" date="2013-12" db="EMBL/GenBank/DDBJ databases">
        <authorList>
            <person name="Aslett M."/>
        </authorList>
    </citation>
    <scope>NUCLEOTIDE SEQUENCE [LARGE SCALE GENOMIC DNA]</scope>
    <source>
        <strain evidence="1">Lindley</strain>
    </source>
</reference>
<protein>
    <submittedName>
        <fullName evidence="2">Uncharacterized protein</fullName>
    </submittedName>
</protein>
<proteinExistence type="predicted"/>
<name>A0A183BP90_GLOPA</name>
<dbReference type="WBParaSite" id="GPLIN_000242600">
    <property type="protein sequence ID" value="GPLIN_000242600"/>
    <property type="gene ID" value="GPLIN_000242600"/>
</dbReference>
<evidence type="ECO:0000313" key="1">
    <source>
        <dbReference type="Proteomes" id="UP000050741"/>
    </source>
</evidence>